<feature type="transmembrane region" description="Helical" evidence="5">
    <location>
        <begin position="81"/>
        <end position="100"/>
    </location>
</feature>
<evidence type="ECO:0000313" key="8">
    <source>
        <dbReference type="Proteomes" id="UP001360953"/>
    </source>
</evidence>
<name>A0ABR1L9F8_9PEZI</name>
<keyword evidence="8" id="KW-1185">Reference proteome</keyword>
<feature type="transmembrane region" description="Helical" evidence="5">
    <location>
        <begin position="112"/>
        <end position="132"/>
    </location>
</feature>
<dbReference type="PANTHER" id="PTHR42718:SF1">
    <property type="entry name" value="LOW AFFINITY AMMONIUM TRANSPORTER"/>
    <property type="match status" value="1"/>
</dbReference>
<evidence type="ECO:0000256" key="1">
    <source>
        <dbReference type="ARBA" id="ARBA00004141"/>
    </source>
</evidence>
<evidence type="ECO:0000256" key="4">
    <source>
        <dbReference type="ARBA" id="ARBA00023136"/>
    </source>
</evidence>
<feature type="transmembrane region" description="Helical" evidence="5">
    <location>
        <begin position="202"/>
        <end position="223"/>
    </location>
</feature>
<dbReference type="GeneID" id="92030584"/>
<proteinExistence type="predicted"/>
<evidence type="ECO:0000313" key="7">
    <source>
        <dbReference type="EMBL" id="KAK7531273.1"/>
    </source>
</evidence>
<feature type="transmembrane region" description="Helical" evidence="5">
    <location>
        <begin position="275"/>
        <end position="293"/>
    </location>
</feature>
<reference evidence="7 8" key="1">
    <citation type="submission" date="2024-04" db="EMBL/GenBank/DDBJ databases">
        <title>Phyllosticta paracitricarpa is synonymous to the EU quarantine fungus P. citricarpa based on phylogenomic analyses.</title>
        <authorList>
            <consortium name="Lawrence Berkeley National Laboratory"/>
            <person name="Van ingen-buijs V.A."/>
            <person name="Van westerhoven A.C."/>
            <person name="Haridas S."/>
            <person name="Skiadas P."/>
            <person name="Martin F."/>
            <person name="Groenewald J.Z."/>
            <person name="Crous P.W."/>
            <person name="Seidl M.F."/>
        </authorList>
    </citation>
    <scope>NUCLEOTIDE SEQUENCE [LARGE SCALE GENOMIC DNA]</scope>
    <source>
        <strain evidence="7 8">CPC 17464</strain>
    </source>
</reference>
<evidence type="ECO:0000256" key="5">
    <source>
        <dbReference type="SAM" id="Phobius"/>
    </source>
</evidence>
<comment type="subcellular location">
    <subcellularLocation>
        <location evidence="1">Membrane</location>
        <topology evidence="1">Multi-pass membrane protein</topology>
    </subcellularLocation>
</comment>
<accession>A0ABR1L9F8</accession>
<evidence type="ECO:0000256" key="2">
    <source>
        <dbReference type="ARBA" id="ARBA00022692"/>
    </source>
</evidence>
<dbReference type="Gene3D" id="1.20.1250.20">
    <property type="entry name" value="MFS general substrate transporter like domains"/>
    <property type="match status" value="2"/>
</dbReference>
<dbReference type="PROSITE" id="PS50850">
    <property type="entry name" value="MFS"/>
    <property type="match status" value="1"/>
</dbReference>
<feature type="transmembrane region" description="Helical" evidence="5">
    <location>
        <begin position="314"/>
        <end position="334"/>
    </location>
</feature>
<sequence length="520" mass="55743">MSSCSSQMDHAEGAPSDVHHGEQIESASLCHSPAKHMSLVEETAFVSSVLSAQFTAQFGLGQTLSILHIIGDSFNITNPGVLSWLIAGYSLTIGSFILPSGRMGDVFGYKRMLLIGFTWHAIWALIAGFSVFSGHVLFIFARVLGGIGPSISLPNALALLGATYPPGLKKKFFFTLFAALSPAGIVCGAATSSLFALVWWPWTYWSTAMALLLLTIAGSYTIPDPTRSTPPIKIASGKDAIRELDLMGATVGIAALVLVNFAWNQAVVVGWQEPYVYVALILGLLLVPVFFYVEIRVSFAPLIPLDAMSADVGFVLACLACAWSSFGVWVYYIWQHFEIIHGLSPLLATAWKSPVVPLGFIASAASGYLTGHLHPATLMIAAELFLLISAVLVVTSPPDQIYWAQLFPCLLVAPFSLDLSFPAATLMMSNSVSREHQGIAASLVNSVVNYGISIGLGFAGNVEQQAIKGEENSFETTLKGYRAAWYFAIGLRGLGLVLSIAFRIKVNRGQPPGDKDQACV</sequence>
<feature type="transmembrane region" description="Helical" evidence="5">
    <location>
        <begin position="483"/>
        <end position="502"/>
    </location>
</feature>
<feature type="transmembrane region" description="Helical" evidence="5">
    <location>
        <begin position="439"/>
        <end position="459"/>
    </location>
</feature>
<gene>
    <name evidence="7" type="ORF">J3D65DRAFT_577544</name>
</gene>
<dbReference type="InterPro" id="IPR020846">
    <property type="entry name" value="MFS_dom"/>
</dbReference>
<feature type="transmembrane region" description="Helical" evidence="5">
    <location>
        <begin position="402"/>
        <end position="427"/>
    </location>
</feature>
<keyword evidence="2 5" id="KW-0812">Transmembrane</keyword>
<keyword evidence="4 5" id="KW-0472">Membrane</keyword>
<dbReference type="CDD" id="cd17476">
    <property type="entry name" value="MFS_Amf1_MDR_like"/>
    <property type="match status" value="1"/>
</dbReference>
<dbReference type="Pfam" id="PF07690">
    <property type="entry name" value="MFS_1"/>
    <property type="match status" value="1"/>
</dbReference>
<dbReference type="PANTHER" id="PTHR42718">
    <property type="entry name" value="MAJOR FACILITATOR SUPERFAMILY MULTIDRUG TRANSPORTER MFSC"/>
    <property type="match status" value="1"/>
</dbReference>
<dbReference type="Proteomes" id="UP001360953">
    <property type="component" value="Unassembled WGS sequence"/>
</dbReference>
<dbReference type="InterPro" id="IPR011701">
    <property type="entry name" value="MFS"/>
</dbReference>
<feature type="transmembrane region" description="Helical" evidence="5">
    <location>
        <begin position="172"/>
        <end position="196"/>
    </location>
</feature>
<evidence type="ECO:0000259" key="6">
    <source>
        <dbReference type="PROSITE" id="PS50850"/>
    </source>
</evidence>
<feature type="transmembrane region" description="Helical" evidence="5">
    <location>
        <begin position="138"/>
        <end position="160"/>
    </location>
</feature>
<feature type="transmembrane region" description="Helical" evidence="5">
    <location>
        <begin position="244"/>
        <end position="263"/>
    </location>
</feature>
<keyword evidence="3 5" id="KW-1133">Transmembrane helix</keyword>
<feature type="transmembrane region" description="Helical" evidence="5">
    <location>
        <begin position="378"/>
        <end position="396"/>
    </location>
</feature>
<dbReference type="EMBL" id="JBBPEH010000012">
    <property type="protein sequence ID" value="KAK7531273.1"/>
    <property type="molecule type" value="Genomic_DNA"/>
</dbReference>
<evidence type="ECO:0000256" key="3">
    <source>
        <dbReference type="ARBA" id="ARBA00022989"/>
    </source>
</evidence>
<protein>
    <submittedName>
        <fullName evidence="7">Major facilitator superfamily-domain-containing protein</fullName>
    </submittedName>
</protein>
<organism evidence="7 8">
    <name type="scientific">Phyllosticta citribraziliensis</name>
    <dbReference type="NCBI Taxonomy" id="989973"/>
    <lineage>
        <taxon>Eukaryota</taxon>
        <taxon>Fungi</taxon>
        <taxon>Dikarya</taxon>
        <taxon>Ascomycota</taxon>
        <taxon>Pezizomycotina</taxon>
        <taxon>Dothideomycetes</taxon>
        <taxon>Dothideomycetes incertae sedis</taxon>
        <taxon>Botryosphaeriales</taxon>
        <taxon>Phyllostictaceae</taxon>
        <taxon>Phyllosticta</taxon>
    </lineage>
</organism>
<dbReference type="RefSeq" id="XP_066651097.1">
    <property type="nucleotide sequence ID" value="XM_066797678.1"/>
</dbReference>
<dbReference type="InterPro" id="IPR036259">
    <property type="entry name" value="MFS_trans_sf"/>
</dbReference>
<dbReference type="SUPFAM" id="SSF103473">
    <property type="entry name" value="MFS general substrate transporter"/>
    <property type="match status" value="2"/>
</dbReference>
<feature type="domain" description="Major facilitator superfamily (MFS) profile" evidence="6">
    <location>
        <begin position="45"/>
        <end position="507"/>
    </location>
</feature>
<comment type="caution">
    <text evidence="7">The sequence shown here is derived from an EMBL/GenBank/DDBJ whole genome shotgun (WGS) entry which is preliminary data.</text>
</comment>